<dbReference type="EMBL" id="QKZL01000026">
    <property type="protein sequence ID" value="PZX12195.1"/>
    <property type="molecule type" value="Genomic_DNA"/>
</dbReference>
<comment type="similarity">
    <text evidence="4">Belongs to the zinc-containing alcohol dehydrogenase family.</text>
</comment>
<dbReference type="AlphaFoldDB" id="A0A2W7MVL7"/>
<evidence type="ECO:0000256" key="4">
    <source>
        <dbReference type="RuleBase" id="RU361277"/>
    </source>
</evidence>
<dbReference type="GO" id="GO:0008270">
    <property type="term" value="F:zinc ion binding"/>
    <property type="evidence" value="ECO:0007669"/>
    <property type="project" value="InterPro"/>
</dbReference>
<dbReference type="InterPro" id="IPR036291">
    <property type="entry name" value="NAD(P)-bd_dom_sf"/>
</dbReference>
<dbReference type="InterPro" id="IPR002328">
    <property type="entry name" value="ADH_Zn_CS"/>
</dbReference>
<dbReference type="SUPFAM" id="SSF50129">
    <property type="entry name" value="GroES-like"/>
    <property type="match status" value="1"/>
</dbReference>
<organism evidence="7 8">
    <name type="scientific">Palleronia aestuarii</name>
    <dbReference type="NCBI Taxonomy" id="568105"/>
    <lineage>
        <taxon>Bacteria</taxon>
        <taxon>Pseudomonadati</taxon>
        <taxon>Pseudomonadota</taxon>
        <taxon>Alphaproteobacteria</taxon>
        <taxon>Rhodobacterales</taxon>
        <taxon>Roseobacteraceae</taxon>
        <taxon>Palleronia</taxon>
    </lineage>
</organism>
<dbReference type="PANTHER" id="PTHR43401:SF2">
    <property type="entry name" value="L-THREONINE 3-DEHYDROGENASE"/>
    <property type="match status" value="1"/>
</dbReference>
<keyword evidence="2 4" id="KW-0862">Zinc</keyword>
<keyword evidence="1 4" id="KW-0479">Metal-binding</keyword>
<evidence type="ECO:0000259" key="6">
    <source>
        <dbReference type="Pfam" id="PF08240"/>
    </source>
</evidence>
<evidence type="ECO:0000256" key="1">
    <source>
        <dbReference type="ARBA" id="ARBA00022723"/>
    </source>
</evidence>
<protein>
    <submittedName>
        <fullName evidence="7">L-iditol 2-dehydrogenase</fullName>
    </submittedName>
</protein>
<dbReference type="InterPro" id="IPR011032">
    <property type="entry name" value="GroES-like_sf"/>
</dbReference>
<dbReference type="InterPro" id="IPR013154">
    <property type="entry name" value="ADH-like_N"/>
</dbReference>
<sequence length="339" mass="36317">MRAIVLHEPKDIRLEDRPKPEAGAGEVLVRVASVGVCGSDLPRMLVKGAHKMPLITGHEFSGHIESLGQDVAGWSEGELVAVAPLLPCNECSQCLTGNFSRCRDYDYFGSRRDGAYAEYVAVPTQNLLKVEQSADPRAIAMTDPASIALHAIWKAGGIEVGQTGGVVGCGPIGLYAIQWLKMMGASRILAVDVSKEKLDLAAEAGASDCILSSDVGGTKLKADVLIEAVGLDATIGSAISLAAPGGHVAFIGIPVPDVSIPNSVYQTFLRQEVSLHGAWNSFGAPFPGPQWTTTVEKFGTGELKWEFMISHDLDLAELPEIFRRFDARDLFFSKVLFRP</sequence>
<evidence type="ECO:0000256" key="2">
    <source>
        <dbReference type="ARBA" id="ARBA00022833"/>
    </source>
</evidence>
<dbReference type="RefSeq" id="WP_111538759.1">
    <property type="nucleotide sequence ID" value="NZ_QKZL01000026.1"/>
</dbReference>
<accession>A0A2W7MVL7</accession>
<comment type="caution">
    <text evidence="7">The sequence shown here is derived from an EMBL/GenBank/DDBJ whole genome shotgun (WGS) entry which is preliminary data.</text>
</comment>
<reference evidence="7 8" key="1">
    <citation type="submission" date="2018-06" db="EMBL/GenBank/DDBJ databases">
        <title>Genomic Encyclopedia of Archaeal and Bacterial Type Strains, Phase II (KMG-II): from individual species to whole genera.</title>
        <authorList>
            <person name="Goeker M."/>
        </authorList>
    </citation>
    <scope>NUCLEOTIDE SEQUENCE [LARGE SCALE GENOMIC DNA]</scope>
    <source>
        <strain evidence="7 8">DSM 22009</strain>
    </source>
</reference>
<evidence type="ECO:0000313" key="7">
    <source>
        <dbReference type="EMBL" id="PZX12195.1"/>
    </source>
</evidence>
<name>A0A2W7MVL7_9RHOB</name>
<feature type="domain" description="Alcohol dehydrogenase-like N-terminal" evidence="6">
    <location>
        <begin position="23"/>
        <end position="131"/>
    </location>
</feature>
<dbReference type="InterPro" id="IPR013149">
    <property type="entry name" value="ADH-like_C"/>
</dbReference>
<dbReference type="Proteomes" id="UP000248916">
    <property type="component" value="Unassembled WGS sequence"/>
</dbReference>
<dbReference type="CDD" id="cd08236">
    <property type="entry name" value="sugar_DH"/>
    <property type="match status" value="1"/>
</dbReference>
<keyword evidence="8" id="KW-1185">Reference proteome</keyword>
<proteinExistence type="inferred from homology"/>
<dbReference type="Pfam" id="PF00107">
    <property type="entry name" value="ADH_zinc_N"/>
    <property type="match status" value="1"/>
</dbReference>
<dbReference type="OrthoDB" id="9809185at2"/>
<evidence type="ECO:0000313" key="8">
    <source>
        <dbReference type="Proteomes" id="UP000248916"/>
    </source>
</evidence>
<dbReference type="InterPro" id="IPR050129">
    <property type="entry name" value="Zn_alcohol_dh"/>
</dbReference>
<dbReference type="GO" id="GO:0016491">
    <property type="term" value="F:oxidoreductase activity"/>
    <property type="evidence" value="ECO:0007669"/>
    <property type="project" value="UniProtKB-KW"/>
</dbReference>
<evidence type="ECO:0000256" key="3">
    <source>
        <dbReference type="ARBA" id="ARBA00023002"/>
    </source>
</evidence>
<keyword evidence="3" id="KW-0560">Oxidoreductase</keyword>
<evidence type="ECO:0000259" key="5">
    <source>
        <dbReference type="Pfam" id="PF00107"/>
    </source>
</evidence>
<dbReference type="Gene3D" id="3.90.180.10">
    <property type="entry name" value="Medium-chain alcohol dehydrogenases, catalytic domain"/>
    <property type="match status" value="1"/>
</dbReference>
<dbReference type="SUPFAM" id="SSF51735">
    <property type="entry name" value="NAD(P)-binding Rossmann-fold domains"/>
    <property type="match status" value="1"/>
</dbReference>
<dbReference type="Pfam" id="PF08240">
    <property type="entry name" value="ADH_N"/>
    <property type="match status" value="1"/>
</dbReference>
<feature type="domain" description="Alcohol dehydrogenase-like C-terminal" evidence="5">
    <location>
        <begin position="171"/>
        <end position="279"/>
    </location>
</feature>
<gene>
    <name evidence="7" type="ORF">LX81_03735</name>
</gene>
<dbReference type="Gene3D" id="3.40.50.720">
    <property type="entry name" value="NAD(P)-binding Rossmann-like Domain"/>
    <property type="match status" value="1"/>
</dbReference>
<comment type="cofactor">
    <cofactor evidence="4">
        <name>Zn(2+)</name>
        <dbReference type="ChEBI" id="CHEBI:29105"/>
    </cofactor>
</comment>
<dbReference type="PROSITE" id="PS00059">
    <property type="entry name" value="ADH_ZINC"/>
    <property type="match status" value="1"/>
</dbReference>
<dbReference type="PANTHER" id="PTHR43401">
    <property type="entry name" value="L-THREONINE 3-DEHYDROGENASE"/>
    <property type="match status" value="1"/>
</dbReference>